<dbReference type="AlphaFoldDB" id="A0A6B0SD58"/>
<dbReference type="EMBL" id="WUUU01000011">
    <property type="protein sequence ID" value="MXR19644.1"/>
    <property type="molecule type" value="Genomic_DNA"/>
</dbReference>
<dbReference type="OrthoDB" id="271771at2157"/>
<dbReference type="SUPFAM" id="SSF56524">
    <property type="entry name" value="Oxidoreductase molybdopterin-binding domain"/>
    <property type="match status" value="1"/>
</dbReference>
<evidence type="ECO:0000256" key="1">
    <source>
        <dbReference type="SAM" id="MobiDB-lite"/>
    </source>
</evidence>
<reference evidence="3 4" key="1">
    <citation type="submission" date="2019-12" db="EMBL/GenBank/DDBJ databases">
        <title>Isolation and characterization of three novel carbon monoxide-oxidizing members of Halobacteria from salione crusts and soils.</title>
        <authorList>
            <person name="Myers M.R."/>
            <person name="King G.M."/>
        </authorList>
    </citation>
    <scope>NUCLEOTIDE SEQUENCE [LARGE SCALE GENOMIC DNA]</scope>
    <source>
        <strain evidence="3 4">PCN9</strain>
    </source>
</reference>
<dbReference type="InterPro" id="IPR000572">
    <property type="entry name" value="OxRdtase_Mopterin-bd_dom"/>
</dbReference>
<accession>A0A6B0SD58</accession>
<feature type="compositionally biased region" description="Polar residues" evidence="1">
    <location>
        <begin position="146"/>
        <end position="156"/>
    </location>
</feature>
<dbReference type="Proteomes" id="UP000471521">
    <property type="component" value="Unassembled WGS sequence"/>
</dbReference>
<gene>
    <name evidence="3" type="ORF">GRX66_03125</name>
</gene>
<feature type="domain" description="Oxidoreductase molybdopterin-binding" evidence="2">
    <location>
        <begin position="50"/>
        <end position="134"/>
    </location>
</feature>
<sequence length="156" mass="16717">MSDTDPATPRESPGRDVRIRGADERSLAAVLDRPDVSTVDRSVSYECLSEGRRNADWLGVPVADLVDAVEVPPATTHLVVESRDGYRSCVAVDEALEGLLALERDGAKLDHPRFLAPGIEGPRAVKDVAALTAVALDPDEDRSEYETSGSDSTDSE</sequence>
<evidence type="ECO:0000313" key="3">
    <source>
        <dbReference type="EMBL" id="MXR19644.1"/>
    </source>
</evidence>
<organism evidence="3 4">
    <name type="scientific">Halobacterium bonnevillei</name>
    <dbReference type="NCBI Taxonomy" id="2692200"/>
    <lineage>
        <taxon>Archaea</taxon>
        <taxon>Methanobacteriati</taxon>
        <taxon>Methanobacteriota</taxon>
        <taxon>Stenosarchaea group</taxon>
        <taxon>Halobacteria</taxon>
        <taxon>Halobacteriales</taxon>
        <taxon>Halobacteriaceae</taxon>
        <taxon>Halobacterium</taxon>
    </lineage>
</organism>
<protein>
    <submittedName>
        <fullName evidence="3">Molybdopterin-dependent oxidoreductase</fullName>
    </submittedName>
</protein>
<name>A0A6B0SD58_9EURY</name>
<dbReference type="Gene3D" id="3.90.420.10">
    <property type="entry name" value="Oxidoreductase, molybdopterin-binding domain"/>
    <property type="match status" value="1"/>
</dbReference>
<dbReference type="Pfam" id="PF00174">
    <property type="entry name" value="Oxidored_molyb"/>
    <property type="match status" value="1"/>
</dbReference>
<evidence type="ECO:0000259" key="2">
    <source>
        <dbReference type="Pfam" id="PF00174"/>
    </source>
</evidence>
<proteinExistence type="predicted"/>
<comment type="caution">
    <text evidence="3">The sequence shown here is derived from an EMBL/GenBank/DDBJ whole genome shotgun (WGS) entry which is preliminary data.</text>
</comment>
<evidence type="ECO:0000313" key="4">
    <source>
        <dbReference type="Proteomes" id="UP000471521"/>
    </source>
</evidence>
<dbReference type="RefSeq" id="WP_159525226.1">
    <property type="nucleotide sequence ID" value="NZ_WUUU01000011.1"/>
</dbReference>
<keyword evidence="4" id="KW-1185">Reference proteome</keyword>
<dbReference type="InterPro" id="IPR036374">
    <property type="entry name" value="OxRdtase_Mopterin-bd_sf"/>
</dbReference>
<feature type="region of interest" description="Disordered" evidence="1">
    <location>
        <begin position="136"/>
        <end position="156"/>
    </location>
</feature>